<evidence type="ECO:0000313" key="2">
    <source>
        <dbReference type="Proteomes" id="UP001157502"/>
    </source>
</evidence>
<comment type="caution">
    <text evidence="1">The sequence shown here is derived from an EMBL/GenBank/DDBJ whole genome shotgun (WGS) entry which is preliminary data.</text>
</comment>
<sequence length="193" mass="22431">MWTDEFNKRSYTAFTGHFINDDRKLESRVISTAEFDSTLKKTADNIHEQIIKELHDFAEERNAVYDQARRLVREFDSAPRTPQASLREPSREPDPNQPMPRVDDEAERVKRKKEMLSVSGRMKVKLPPRKTRFSATLRDSSFGTKRTFYNSCSPSKVNLLSCAFQAVKNDTLYPGHKRIKRAHIQLCWLGARV</sequence>
<proteinExistence type="predicted"/>
<organism evidence="1 2">
    <name type="scientific">Dallia pectoralis</name>
    <name type="common">Alaska blackfish</name>
    <dbReference type="NCBI Taxonomy" id="75939"/>
    <lineage>
        <taxon>Eukaryota</taxon>
        <taxon>Metazoa</taxon>
        <taxon>Chordata</taxon>
        <taxon>Craniata</taxon>
        <taxon>Vertebrata</taxon>
        <taxon>Euteleostomi</taxon>
        <taxon>Actinopterygii</taxon>
        <taxon>Neopterygii</taxon>
        <taxon>Teleostei</taxon>
        <taxon>Protacanthopterygii</taxon>
        <taxon>Esociformes</taxon>
        <taxon>Umbridae</taxon>
        <taxon>Dallia</taxon>
    </lineage>
</organism>
<protein>
    <submittedName>
        <fullName evidence="1">Uncharacterized protein</fullName>
    </submittedName>
</protein>
<dbReference type="Proteomes" id="UP001157502">
    <property type="component" value="Chromosome 8"/>
</dbReference>
<evidence type="ECO:0000313" key="1">
    <source>
        <dbReference type="EMBL" id="KAJ8007958.1"/>
    </source>
</evidence>
<keyword evidence="2" id="KW-1185">Reference proteome</keyword>
<gene>
    <name evidence="1" type="ORF">DPEC_G00099750</name>
</gene>
<reference evidence="1" key="1">
    <citation type="submission" date="2021-05" db="EMBL/GenBank/DDBJ databases">
        <authorList>
            <person name="Pan Q."/>
            <person name="Jouanno E."/>
            <person name="Zahm M."/>
            <person name="Klopp C."/>
            <person name="Cabau C."/>
            <person name="Louis A."/>
            <person name="Berthelot C."/>
            <person name="Parey E."/>
            <person name="Roest Crollius H."/>
            <person name="Montfort J."/>
            <person name="Robinson-Rechavi M."/>
            <person name="Bouchez O."/>
            <person name="Lampietro C."/>
            <person name="Lopez Roques C."/>
            <person name="Donnadieu C."/>
            <person name="Postlethwait J."/>
            <person name="Bobe J."/>
            <person name="Dillon D."/>
            <person name="Chandos A."/>
            <person name="von Hippel F."/>
            <person name="Guiguen Y."/>
        </authorList>
    </citation>
    <scope>NUCLEOTIDE SEQUENCE</scope>
    <source>
        <strain evidence="1">YG-Jan2019</strain>
    </source>
</reference>
<name>A0ACC2GXA6_DALPE</name>
<dbReference type="EMBL" id="CM055735">
    <property type="protein sequence ID" value="KAJ8007958.1"/>
    <property type="molecule type" value="Genomic_DNA"/>
</dbReference>
<accession>A0ACC2GXA6</accession>